<sequence>AMSMEVERGIEGAVFVRGPSCIQEIAADRRFPPVEGKAGPAGAEAPASTRGDDDSASCSSSIGRNTDGSAGSDGDDSGEPEVQSALKGPLDTMDALEDALPIRRGISKFYCGKSRSFTSLADVSSSSCAKDLTKPGDSCTRKRKSLLGFTGNWDGCHSIPVRGSVGGSIPKRPVNSNRTEDHELSKFRPLPYPNGETSALCDTPTQQRYHLSVRSFSLANLQDATPCSSSISSLEKHRRYD</sequence>
<reference evidence="4" key="1">
    <citation type="submission" date="2015-07" db="EMBL/GenBank/DDBJ databases">
        <title>Transcriptome Assembly of Anthurium amnicola.</title>
        <authorList>
            <person name="Suzuki J."/>
        </authorList>
    </citation>
    <scope>NUCLEOTIDE SEQUENCE</scope>
</reference>
<feature type="compositionally biased region" description="Polar residues" evidence="3">
    <location>
        <begin position="56"/>
        <end position="66"/>
    </location>
</feature>
<dbReference type="GO" id="GO:0006950">
    <property type="term" value="P:response to stress"/>
    <property type="evidence" value="ECO:0007669"/>
    <property type="project" value="UniProtKB-ARBA"/>
</dbReference>
<evidence type="ECO:0000256" key="1">
    <source>
        <dbReference type="ARBA" id="ARBA00004123"/>
    </source>
</evidence>
<evidence type="ECO:0000256" key="2">
    <source>
        <dbReference type="ARBA" id="ARBA00023242"/>
    </source>
</evidence>
<dbReference type="AlphaFoldDB" id="A0A1D1XCR6"/>
<name>A0A1D1XCR6_9ARAE</name>
<feature type="non-terminal residue" evidence="4">
    <location>
        <position position="1"/>
    </location>
</feature>
<evidence type="ECO:0000256" key="3">
    <source>
        <dbReference type="SAM" id="MobiDB-lite"/>
    </source>
</evidence>
<comment type="subcellular location">
    <subcellularLocation>
        <location evidence="1">Nucleus</location>
    </subcellularLocation>
</comment>
<dbReference type="EMBL" id="GDJX01027708">
    <property type="protein sequence ID" value="JAT40228.1"/>
    <property type="molecule type" value="Transcribed_RNA"/>
</dbReference>
<keyword evidence="2" id="KW-0539">Nucleus</keyword>
<dbReference type="GO" id="GO:0005634">
    <property type="term" value="C:nucleus"/>
    <property type="evidence" value="ECO:0007669"/>
    <property type="project" value="UniProtKB-SubCell"/>
</dbReference>
<dbReference type="PANTHER" id="PTHR33172:SF96">
    <property type="entry name" value="PROTEIN OXIDATIVE STRESS 3 LIKE 3"/>
    <property type="match status" value="1"/>
</dbReference>
<feature type="region of interest" description="Disordered" evidence="3">
    <location>
        <begin position="27"/>
        <end position="90"/>
    </location>
</feature>
<proteinExistence type="predicted"/>
<evidence type="ECO:0000313" key="4">
    <source>
        <dbReference type="EMBL" id="JAT40228.1"/>
    </source>
</evidence>
<feature type="region of interest" description="Disordered" evidence="3">
    <location>
        <begin position="167"/>
        <end position="189"/>
    </location>
</feature>
<feature type="compositionally biased region" description="Low complexity" evidence="3">
    <location>
        <begin position="33"/>
        <end position="47"/>
    </location>
</feature>
<gene>
    <name evidence="4" type="ORF">g.48246</name>
</gene>
<accession>A0A1D1XCR6</accession>
<dbReference type="PANTHER" id="PTHR33172">
    <property type="entry name" value="OS08G0516900 PROTEIN"/>
    <property type="match status" value="1"/>
</dbReference>
<organism evidence="4">
    <name type="scientific">Anthurium amnicola</name>
    <dbReference type="NCBI Taxonomy" id="1678845"/>
    <lineage>
        <taxon>Eukaryota</taxon>
        <taxon>Viridiplantae</taxon>
        <taxon>Streptophyta</taxon>
        <taxon>Embryophyta</taxon>
        <taxon>Tracheophyta</taxon>
        <taxon>Spermatophyta</taxon>
        <taxon>Magnoliopsida</taxon>
        <taxon>Liliopsida</taxon>
        <taxon>Araceae</taxon>
        <taxon>Pothoideae</taxon>
        <taxon>Potheae</taxon>
        <taxon>Anthurium</taxon>
    </lineage>
</organism>
<protein>
    <submittedName>
        <fullName evidence="4">Uncharacterized protein</fullName>
    </submittedName>
</protein>
<dbReference type="InterPro" id="IPR051992">
    <property type="entry name" value="OxStress_Response_Reg"/>
</dbReference>